<geneLocation type="plasmid" evidence="2 3">
    <name>unnamed</name>
</geneLocation>
<keyword evidence="2" id="KW-0614">Plasmid</keyword>
<dbReference type="RefSeq" id="WP_038231321.1">
    <property type="nucleotide sequence ID" value="NZ_CP018310.1"/>
</dbReference>
<dbReference type="AlphaFoldDB" id="A0AAN1FMK8"/>
<dbReference type="KEGG" id="vsh:BSZ05_26595"/>
<keyword evidence="1" id="KW-0472">Membrane</keyword>
<dbReference type="EMBL" id="CP018310">
    <property type="protein sequence ID" value="ASI93422.1"/>
    <property type="molecule type" value="Genomic_DNA"/>
</dbReference>
<feature type="transmembrane region" description="Helical" evidence="1">
    <location>
        <begin position="24"/>
        <end position="46"/>
    </location>
</feature>
<organism evidence="2 3">
    <name type="scientific">Vibrio mediterranei</name>
    <dbReference type="NCBI Taxonomy" id="689"/>
    <lineage>
        <taxon>Bacteria</taxon>
        <taxon>Pseudomonadati</taxon>
        <taxon>Pseudomonadota</taxon>
        <taxon>Gammaproteobacteria</taxon>
        <taxon>Vibrionales</taxon>
        <taxon>Vibrionaceae</taxon>
        <taxon>Vibrio</taxon>
    </lineage>
</organism>
<evidence type="ECO:0000313" key="2">
    <source>
        <dbReference type="EMBL" id="ASI93422.1"/>
    </source>
</evidence>
<name>A0AAN1FMK8_9VIBR</name>
<gene>
    <name evidence="2" type="ORF">BSZ05_26595</name>
</gene>
<sequence length="61" mass="6599">MDNTTQRQQEPPQDGSSLSSLHPYLRFLLTLILFFAAVAAGTTLGIDSALAKYGLDSTGLW</sequence>
<accession>A0AAN1FMK8</accession>
<evidence type="ECO:0000313" key="3">
    <source>
        <dbReference type="Proteomes" id="UP000197092"/>
    </source>
</evidence>
<evidence type="ECO:0000256" key="1">
    <source>
        <dbReference type="SAM" id="Phobius"/>
    </source>
</evidence>
<keyword evidence="1" id="KW-1133">Transmembrane helix</keyword>
<reference evidence="3" key="1">
    <citation type="submission" date="2016-12" db="EMBL/GenBank/DDBJ databases">
        <title>Comparative genomic analysis reveals the diversity, evolution, and environmental adaptation strategies of the genus Vibrio.</title>
        <authorList>
            <person name="Lin H."/>
            <person name="Wang X."/>
            <person name="Zhang X.-H."/>
        </authorList>
    </citation>
    <scope>NUCLEOTIDE SEQUENCE [LARGE SCALE GENOMIC DNA]</scope>
    <source>
        <strain evidence="3">QT6D1</strain>
        <plasmid evidence="3">unnamed</plasmid>
    </source>
</reference>
<protein>
    <submittedName>
        <fullName evidence="2">Uncharacterized protein</fullName>
    </submittedName>
</protein>
<proteinExistence type="predicted"/>
<dbReference type="Proteomes" id="UP000197092">
    <property type="component" value="Plasmid unnamed"/>
</dbReference>
<keyword evidence="1" id="KW-0812">Transmembrane</keyword>